<dbReference type="STRING" id="34475.A0A4Y9YLA0"/>
<evidence type="ECO:0000256" key="2">
    <source>
        <dbReference type="SAM" id="SignalP"/>
    </source>
</evidence>
<dbReference type="PANTHER" id="PTHR12959">
    <property type="entry name" value="GPI TRANSAMIDASE COMPONENT PIG-T-RELATED"/>
    <property type="match status" value="1"/>
</dbReference>
<sequence length="557" mass="61675">MRLSVKSFLCSLCLGTLAVARLSEEFNEELHLRPLPDGKLAARFSFSTLLKGATPRHPETLGVEDESQLYTLFPLALGQILREYAVTELHLTLNAGNWNYDRWGYPDEPGVGTGAELWAWMGEGGTVTVDSRWRGLRNALAGLFCASLGSLDEQRTTSPVLTFQPEGSLPNGNASYQLRHATLPSEHVCTENLTPFLKLLPCKSLSGIASLLNPHKLFDADWHGLGVHVRYLEGAGVEVRLAFQAVFDPVRAASDKRRDWSLSAVFDRRIERVCPVARSSVIRVRLPQNEVYAIIPSPSTMDKTYATYIVQEVGKPLDVAIIRPEETLFEYPPVIEPQTHISVHRTLNGASQHAGQLALTITNNHDIQLQTGYLETMPWLLQFYLHTLHAHIDGTPRDDLVKLISYIPPLPHVQPALLQAVLTLPPKTTLRLTMDVVKPFLAYTEHPPDAQRGWDLPPAVFVPFASQNGSETDSDPQLHAVLSDVRSTRMYTPVLLVDLATPDFSMPYNVIIMSCTLIALIFGMVFNLLTRQFVVAPVTTSLVLGAMAVPADQLTAD</sequence>
<evidence type="ECO:0000313" key="4">
    <source>
        <dbReference type="Proteomes" id="UP000298390"/>
    </source>
</evidence>
<comment type="caution">
    <text evidence="3">The sequence shown here is derived from an EMBL/GenBank/DDBJ whole genome shotgun (WGS) entry which is preliminary data.</text>
</comment>
<dbReference type="Pfam" id="PF04113">
    <property type="entry name" value="Gpi16"/>
    <property type="match status" value="2"/>
</dbReference>
<keyword evidence="2" id="KW-0732">Signal</keyword>
<dbReference type="InterPro" id="IPR007245">
    <property type="entry name" value="PIG-T"/>
</dbReference>
<gene>
    <name evidence="3" type="ORF">EVJ58_g3683</name>
</gene>
<dbReference type="AlphaFoldDB" id="A0A4Y9YLA0"/>
<organism evidence="3 4">
    <name type="scientific">Rhodofomes roseus</name>
    <dbReference type="NCBI Taxonomy" id="34475"/>
    <lineage>
        <taxon>Eukaryota</taxon>
        <taxon>Fungi</taxon>
        <taxon>Dikarya</taxon>
        <taxon>Basidiomycota</taxon>
        <taxon>Agaricomycotina</taxon>
        <taxon>Agaricomycetes</taxon>
        <taxon>Polyporales</taxon>
        <taxon>Rhodofomes</taxon>
    </lineage>
</organism>
<protein>
    <submittedName>
        <fullName evidence="3">Uncharacterized protein</fullName>
    </submittedName>
</protein>
<feature type="transmembrane region" description="Helical" evidence="1">
    <location>
        <begin position="533"/>
        <end position="551"/>
    </location>
</feature>
<dbReference type="GO" id="GO:0016255">
    <property type="term" value="P:attachment of GPI anchor to protein"/>
    <property type="evidence" value="ECO:0007669"/>
    <property type="project" value="InterPro"/>
</dbReference>
<dbReference type="Proteomes" id="UP000298390">
    <property type="component" value="Unassembled WGS sequence"/>
</dbReference>
<dbReference type="GO" id="GO:0042765">
    <property type="term" value="C:GPI-anchor transamidase complex"/>
    <property type="evidence" value="ECO:0007669"/>
    <property type="project" value="InterPro"/>
</dbReference>
<keyword evidence="1" id="KW-0472">Membrane</keyword>
<keyword evidence="1" id="KW-0812">Transmembrane</keyword>
<keyword evidence="1" id="KW-1133">Transmembrane helix</keyword>
<reference evidence="3 4" key="1">
    <citation type="submission" date="2019-01" db="EMBL/GenBank/DDBJ databases">
        <title>Genome sequencing of the rare red list fungi Fomitopsis rosea.</title>
        <authorList>
            <person name="Buettner E."/>
            <person name="Kellner H."/>
        </authorList>
    </citation>
    <scope>NUCLEOTIDE SEQUENCE [LARGE SCALE GENOMIC DNA]</scope>
    <source>
        <strain evidence="3 4">DSM 105464</strain>
    </source>
</reference>
<accession>A0A4Y9YLA0</accession>
<name>A0A4Y9YLA0_9APHY</name>
<proteinExistence type="predicted"/>
<evidence type="ECO:0000313" key="3">
    <source>
        <dbReference type="EMBL" id="TFY62730.1"/>
    </source>
</evidence>
<evidence type="ECO:0000256" key="1">
    <source>
        <dbReference type="SAM" id="Phobius"/>
    </source>
</evidence>
<feature type="chain" id="PRO_5021441063" evidence="2">
    <location>
        <begin position="21"/>
        <end position="557"/>
    </location>
</feature>
<feature type="transmembrane region" description="Helical" evidence="1">
    <location>
        <begin position="506"/>
        <end position="526"/>
    </location>
</feature>
<dbReference type="PANTHER" id="PTHR12959:SF11">
    <property type="entry name" value="GPI TRANSAMIDASE COMPONENT PIG-T"/>
    <property type="match status" value="1"/>
</dbReference>
<dbReference type="EMBL" id="SEKV01000155">
    <property type="protein sequence ID" value="TFY62730.1"/>
    <property type="molecule type" value="Genomic_DNA"/>
</dbReference>
<feature type="signal peptide" evidence="2">
    <location>
        <begin position="1"/>
        <end position="20"/>
    </location>
</feature>